<reference evidence="2" key="1">
    <citation type="submission" date="2020-05" db="EMBL/GenBank/DDBJ databases">
        <title>Mycena genomes resolve the evolution of fungal bioluminescence.</title>
        <authorList>
            <person name="Tsai I.J."/>
        </authorList>
    </citation>
    <scope>NUCLEOTIDE SEQUENCE</scope>
    <source>
        <strain evidence="2">160909Yilan</strain>
    </source>
</reference>
<protein>
    <submittedName>
        <fullName evidence="2">Uncharacterized protein</fullName>
    </submittedName>
</protein>
<organism evidence="2 3">
    <name type="scientific">Mycena sanguinolenta</name>
    <dbReference type="NCBI Taxonomy" id="230812"/>
    <lineage>
        <taxon>Eukaryota</taxon>
        <taxon>Fungi</taxon>
        <taxon>Dikarya</taxon>
        <taxon>Basidiomycota</taxon>
        <taxon>Agaricomycotina</taxon>
        <taxon>Agaricomycetes</taxon>
        <taxon>Agaricomycetidae</taxon>
        <taxon>Agaricales</taxon>
        <taxon>Marasmiineae</taxon>
        <taxon>Mycenaceae</taxon>
        <taxon>Mycena</taxon>
    </lineage>
</organism>
<evidence type="ECO:0000313" key="2">
    <source>
        <dbReference type="EMBL" id="KAF7357327.1"/>
    </source>
</evidence>
<gene>
    <name evidence="2" type="ORF">MSAN_01328400</name>
</gene>
<sequence>MSPSMAPAPTFCNVPVSAGCSVSLHWAINSGIRAQNSLVSGLLALPSNNGIVSGYVNNVLVASSLPFDLVLGLDWFAFVCDHVPGTMVHLSSGPLELRRFSPTLGVGMESSLSAAAEPSSAALMFRGDISANPLSSSSVSRGGPEAVLTPSSSSRTRGAGAVAASTLAALHTPRTRGANDNIVNNVLPINDSFNDEPVVSYSNDDRSVLLLSR</sequence>
<evidence type="ECO:0000313" key="3">
    <source>
        <dbReference type="Proteomes" id="UP000623467"/>
    </source>
</evidence>
<dbReference type="Proteomes" id="UP000623467">
    <property type="component" value="Unassembled WGS sequence"/>
</dbReference>
<name>A0A8H7D2U1_9AGAR</name>
<comment type="caution">
    <text evidence="2">The sequence shown here is derived from an EMBL/GenBank/DDBJ whole genome shotgun (WGS) entry which is preliminary data.</text>
</comment>
<evidence type="ECO:0000256" key="1">
    <source>
        <dbReference type="SAM" id="MobiDB-lite"/>
    </source>
</evidence>
<dbReference type="AlphaFoldDB" id="A0A8H7D2U1"/>
<dbReference type="EMBL" id="JACAZH010000010">
    <property type="protein sequence ID" value="KAF7357327.1"/>
    <property type="molecule type" value="Genomic_DNA"/>
</dbReference>
<accession>A0A8H7D2U1</accession>
<proteinExistence type="predicted"/>
<feature type="region of interest" description="Disordered" evidence="1">
    <location>
        <begin position="134"/>
        <end position="158"/>
    </location>
</feature>
<keyword evidence="3" id="KW-1185">Reference proteome</keyword>